<accession>A0A7V8GPT9</accession>
<dbReference type="RefSeq" id="WP_162309520.1">
    <property type="nucleotide sequence ID" value="NZ_JACHGU010000003.1"/>
</dbReference>
<dbReference type="Proteomes" id="UP000462066">
    <property type="component" value="Unassembled WGS sequence"/>
</dbReference>
<sequence>MKAFFKIYGVTVVIALIYFEIFSRHSHDGFFANLGSAVVWPAVMFPALGRLIGGVLMLVVVTAILLHGRRR</sequence>
<reference evidence="2 3" key="1">
    <citation type="submission" date="2017-10" db="EMBL/GenBank/DDBJ databases">
        <title>Whole genome sequencing of Pseudoxanthomonas broegbernensis DSM 12573(T).</title>
        <authorList>
            <person name="Kumar S."/>
            <person name="Bansal K."/>
            <person name="Kaur A."/>
            <person name="Patil P."/>
            <person name="Sharma S."/>
            <person name="Patil P.B."/>
        </authorList>
    </citation>
    <scope>NUCLEOTIDE SEQUENCE [LARGE SCALE GENOMIC DNA]</scope>
    <source>
        <strain evidence="2 3">DSM 12573</strain>
    </source>
</reference>
<feature type="transmembrane region" description="Helical" evidence="1">
    <location>
        <begin position="7"/>
        <end position="23"/>
    </location>
</feature>
<feature type="transmembrane region" description="Helical" evidence="1">
    <location>
        <begin position="43"/>
        <end position="66"/>
    </location>
</feature>
<dbReference type="AlphaFoldDB" id="A0A7V8GPT9"/>
<proteinExistence type="predicted"/>
<gene>
    <name evidence="2" type="ORF">B1992_00590</name>
</gene>
<keyword evidence="3" id="KW-1185">Reference proteome</keyword>
<evidence type="ECO:0000313" key="3">
    <source>
        <dbReference type="Proteomes" id="UP000462066"/>
    </source>
</evidence>
<name>A0A7V8GPT9_9GAMM</name>
<keyword evidence="1" id="KW-0812">Transmembrane</keyword>
<keyword evidence="1" id="KW-1133">Transmembrane helix</keyword>
<evidence type="ECO:0000256" key="1">
    <source>
        <dbReference type="SAM" id="Phobius"/>
    </source>
</evidence>
<protein>
    <submittedName>
        <fullName evidence="2">Uncharacterized protein</fullName>
    </submittedName>
</protein>
<evidence type="ECO:0000313" key="2">
    <source>
        <dbReference type="EMBL" id="KAF1687970.1"/>
    </source>
</evidence>
<comment type="caution">
    <text evidence="2">The sequence shown here is derived from an EMBL/GenBank/DDBJ whole genome shotgun (WGS) entry which is preliminary data.</text>
</comment>
<organism evidence="2 3">
    <name type="scientific">Pseudoxanthomonas broegbernensis</name>
    <dbReference type="NCBI Taxonomy" id="83619"/>
    <lineage>
        <taxon>Bacteria</taxon>
        <taxon>Pseudomonadati</taxon>
        <taxon>Pseudomonadota</taxon>
        <taxon>Gammaproteobacteria</taxon>
        <taxon>Lysobacterales</taxon>
        <taxon>Lysobacteraceae</taxon>
        <taxon>Pseudoxanthomonas</taxon>
    </lineage>
</organism>
<dbReference type="EMBL" id="MWIP01000001">
    <property type="protein sequence ID" value="KAF1687970.1"/>
    <property type="molecule type" value="Genomic_DNA"/>
</dbReference>
<keyword evidence="1" id="KW-0472">Membrane</keyword>